<comment type="similarity">
    <text evidence="1 3">Belongs to the enoyl-CoA hydratase/isomerase family.</text>
</comment>
<evidence type="ECO:0000313" key="4">
    <source>
        <dbReference type="EMBL" id="TNB47772.1"/>
    </source>
</evidence>
<dbReference type="SUPFAM" id="SSF52096">
    <property type="entry name" value="ClpP/crotonase"/>
    <property type="match status" value="1"/>
</dbReference>
<dbReference type="InterPro" id="IPR018376">
    <property type="entry name" value="Enoyl-CoA_hyd/isom_CS"/>
</dbReference>
<reference evidence="4 5" key="1">
    <citation type="submission" date="2019-06" db="EMBL/GenBank/DDBJ databases">
        <title>Martelella lutilitoris sp. nov., isolated from a tidal mudflat.</title>
        <authorList>
            <person name="Kim Y.-J."/>
        </authorList>
    </citation>
    <scope>NUCLEOTIDE SEQUENCE [LARGE SCALE GENOMIC DNA]</scope>
    <source>
        <strain evidence="4 5">GH2-6</strain>
    </source>
</reference>
<sequence length="258" mass="27977">MSYEFITTEKRGKVLVLTMNRPELYNAVHAPMHDEMHAAWNAFAADPDLWVAVLTGAGEKAFSAGNDLKYTANGGKGASQPTGFGGIVARFDLDKPVIAAVNGFAVGGGFEMALSCDIILAADNATFALPEVKVGFFPAASGIQRLIRETSRKKALELILTGRRVGAVEGAAMGFVNEVVPQAELMARAMRMADELAAVSPSALRATKRVLNYMDAIARLEESLLFNREVLAELRRTEDFAEGVKAFVEKRKPVWNNR</sequence>
<dbReference type="Pfam" id="PF00378">
    <property type="entry name" value="ECH_1"/>
    <property type="match status" value="1"/>
</dbReference>
<evidence type="ECO:0000256" key="2">
    <source>
        <dbReference type="ARBA" id="ARBA00023239"/>
    </source>
</evidence>
<dbReference type="PANTHER" id="PTHR11941:SF54">
    <property type="entry name" value="ENOYL-COA HYDRATASE, MITOCHONDRIAL"/>
    <property type="match status" value="1"/>
</dbReference>
<accession>A0A5C4JRC3</accession>
<comment type="caution">
    <text evidence="4">The sequence shown here is derived from an EMBL/GenBank/DDBJ whole genome shotgun (WGS) entry which is preliminary data.</text>
</comment>
<protein>
    <submittedName>
        <fullName evidence="4">Enoyl-CoA hydratase</fullName>
        <ecNumber evidence="4">4.2.1.17</ecNumber>
    </submittedName>
</protein>
<keyword evidence="5" id="KW-1185">Reference proteome</keyword>
<dbReference type="AlphaFoldDB" id="A0A5C4JRC3"/>
<evidence type="ECO:0000313" key="5">
    <source>
        <dbReference type="Proteomes" id="UP000307874"/>
    </source>
</evidence>
<name>A0A5C4JRC3_9HYPH</name>
<dbReference type="Gene3D" id="3.90.226.10">
    <property type="entry name" value="2-enoyl-CoA Hydratase, Chain A, domain 1"/>
    <property type="match status" value="1"/>
</dbReference>
<evidence type="ECO:0000256" key="3">
    <source>
        <dbReference type="RuleBase" id="RU003707"/>
    </source>
</evidence>
<dbReference type="GO" id="GO:0006635">
    <property type="term" value="P:fatty acid beta-oxidation"/>
    <property type="evidence" value="ECO:0007669"/>
    <property type="project" value="TreeGrafter"/>
</dbReference>
<evidence type="ECO:0000256" key="1">
    <source>
        <dbReference type="ARBA" id="ARBA00005254"/>
    </source>
</evidence>
<dbReference type="PANTHER" id="PTHR11941">
    <property type="entry name" value="ENOYL-COA HYDRATASE-RELATED"/>
    <property type="match status" value="1"/>
</dbReference>
<keyword evidence="2 4" id="KW-0456">Lyase</keyword>
<dbReference type="CDD" id="cd06558">
    <property type="entry name" value="crotonase-like"/>
    <property type="match status" value="1"/>
</dbReference>
<dbReference type="EMBL" id="VCLB01000005">
    <property type="protein sequence ID" value="TNB47772.1"/>
    <property type="molecule type" value="Genomic_DNA"/>
</dbReference>
<gene>
    <name evidence="4" type="ORF">FF124_09230</name>
</gene>
<dbReference type="GO" id="GO:0004300">
    <property type="term" value="F:enoyl-CoA hydratase activity"/>
    <property type="evidence" value="ECO:0007669"/>
    <property type="project" value="UniProtKB-EC"/>
</dbReference>
<dbReference type="EC" id="4.2.1.17" evidence="4"/>
<dbReference type="InterPro" id="IPR001753">
    <property type="entry name" value="Enoyl-CoA_hydra/iso"/>
</dbReference>
<proteinExistence type="inferred from homology"/>
<dbReference type="FunFam" id="3.90.226.10:FF:000009">
    <property type="entry name" value="Carnitinyl-CoA dehydratase"/>
    <property type="match status" value="1"/>
</dbReference>
<dbReference type="RefSeq" id="WP_138748218.1">
    <property type="nucleotide sequence ID" value="NZ_VCLB01000005.1"/>
</dbReference>
<dbReference type="Proteomes" id="UP000307874">
    <property type="component" value="Unassembled WGS sequence"/>
</dbReference>
<dbReference type="OrthoDB" id="9775794at2"/>
<organism evidence="4 5">
    <name type="scientific">Martelella lutilitoris</name>
    <dbReference type="NCBI Taxonomy" id="2583532"/>
    <lineage>
        <taxon>Bacteria</taxon>
        <taxon>Pseudomonadati</taxon>
        <taxon>Pseudomonadota</taxon>
        <taxon>Alphaproteobacteria</taxon>
        <taxon>Hyphomicrobiales</taxon>
        <taxon>Aurantimonadaceae</taxon>
        <taxon>Martelella</taxon>
    </lineage>
</organism>
<dbReference type="InterPro" id="IPR029045">
    <property type="entry name" value="ClpP/crotonase-like_dom_sf"/>
</dbReference>
<dbReference type="PROSITE" id="PS00166">
    <property type="entry name" value="ENOYL_COA_HYDRATASE"/>
    <property type="match status" value="1"/>
</dbReference>